<keyword evidence="3" id="KW-0170">Cobalt</keyword>
<comment type="cofactor">
    <cofactor evidence="3">
        <name>Mn(2+)</name>
        <dbReference type="ChEBI" id="CHEBI:29035"/>
    </cofactor>
    <cofactor evidence="3">
        <name>Co(2+)</name>
        <dbReference type="ChEBI" id="CHEBI:48828"/>
    </cofactor>
    <cofactor evidence="3">
        <name>Cd(2+)</name>
        <dbReference type="ChEBI" id="CHEBI:48775"/>
    </cofactor>
    <text evidence="3">Binds 1 divalent cation per subunit. The enzyme is active with manganese, cobalt or cadmium ions.</text>
</comment>
<comment type="catalytic activity">
    <reaction evidence="4">
        <text>D-erythrose 4-phosphate + phosphoenolpyruvate + H2O = 7-phospho-2-dehydro-3-deoxy-D-arabino-heptonate + phosphate</text>
        <dbReference type="Rhea" id="RHEA:14717"/>
        <dbReference type="ChEBI" id="CHEBI:15377"/>
        <dbReference type="ChEBI" id="CHEBI:16897"/>
        <dbReference type="ChEBI" id="CHEBI:43474"/>
        <dbReference type="ChEBI" id="CHEBI:58394"/>
        <dbReference type="ChEBI" id="CHEBI:58702"/>
        <dbReference type="EC" id="2.5.1.54"/>
    </reaction>
</comment>
<gene>
    <name evidence="6" type="ORF">CYJ25_08210</name>
</gene>
<dbReference type="EMBL" id="PKKJ01000017">
    <property type="protein sequence ID" value="PKY65680.1"/>
    <property type="molecule type" value="Genomic_DNA"/>
</dbReference>
<accession>A0A2I1I3H8</accession>
<protein>
    <recommendedName>
        <fullName evidence="4">Phospho-2-dehydro-3-deoxyheptonate aldolase</fullName>
        <ecNumber evidence="4">2.5.1.54</ecNumber>
    </recommendedName>
</protein>
<dbReference type="Pfam" id="PF01474">
    <property type="entry name" value="DAHP_synth_2"/>
    <property type="match status" value="1"/>
</dbReference>
<comment type="similarity">
    <text evidence="1 4">Belongs to the class-II DAHP synthase family.</text>
</comment>
<feature type="binding site" evidence="3">
    <location>
        <position position="313"/>
    </location>
    <ligand>
        <name>phosphoenolpyruvate</name>
        <dbReference type="ChEBI" id="CHEBI:58702"/>
    </ligand>
</feature>
<proteinExistence type="inferred from homology"/>
<organism evidence="6 7">
    <name type="scientific">Schaalia turicensis</name>
    <dbReference type="NCBI Taxonomy" id="131111"/>
    <lineage>
        <taxon>Bacteria</taxon>
        <taxon>Bacillati</taxon>
        <taxon>Actinomycetota</taxon>
        <taxon>Actinomycetes</taxon>
        <taxon>Actinomycetales</taxon>
        <taxon>Actinomycetaceae</taxon>
        <taxon>Schaalia</taxon>
    </lineage>
</organism>
<evidence type="ECO:0000256" key="4">
    <source>
        <dbReference type="RuleBase" id="RU363071"/>
    </source>
</evidence>
<feature type="region of interest" description="Disordered" evidence="5">
    <location>
        <begin position="1"/>
        <end position="30"/>
    </location>
</feature>
<keyword evidence="3" id="KW-0104">Cadmium</keyword>
<evidence type="ECO:0000313" key="6">
    <source>
        <dbReference type="EMBL" id="PKY65680.1"/>
    </source>
</evidence>
<keyword evidence="4" id="KW-0057">Aromatic amino acid biosynthesis</keyword>
<dbReference type="Gene3D" id="3.20.20.70">
    <property type="entry name" value="Aldolase class I"/>
    <property type="match status" value="1"/>
</dbReference>
<feature type="binding site" evidence="3">
    <location>
        <position position="418"/>
    </location>
    <ligand>
        <name>Mn(2+)</name>
        <dbReference type="ChEBI" id="CHEBI:29035"/>
    </ligand>
</feature>
<dbReference type="UniPathway" id="UPA00053">
    <property type="reaction ID" value="UER00084"/>
</dbReference>
<dbReference type="EC" id="2.5.1.54" evidence="4"/>
<dbReference type="InterPro" id="IPR013785">
    <property type="entry name" value="Aldolase_TIM"/>
</dbReference>
<dbReference type="OrthoDB" id="9766852at2"/>
<dbReference type="PANTHER" id="PTHR21337">
    <property type="entry name" value="PHOSPHO-2-DEHYDRO-3-DEOXYHEPTONATE ALDOLASE 1, 2"/>
    <property type="match status" value="1"/>
</dbReference>
<dbReference type="GO" id="GO:0003849">
    <property type="term" value="F:3-deoxy-7-phosphoheptulonate synthase activity"/>
    <property type="evidence" value="ECO:0007669"/>
    <property type="project" value="UniProtKB-EC"/>
</dbReference>
<keyword evidence="4" id="KW-0028">Amino-acid biosynthesis</keyword>
<dbReference type="GO" id="GO:0009073">
    <property type="term" value="P:aromatic amino acid family biosynthetic process"/>
    <property type="evidence" value="ECO:0007669"/>
    <property type="project" value="UniProtKB-KW"/>
</dbReference>
<evidence type="ECO:0000256" key="3">
    <source>
        <dbReference type="PIRSR" id="PIRSR602480-1"/>
    </source>
</evidence>
<dbReference type="InterPro" id="IPR002480">
    <property type="entry name" value="DAHP_synth_2"/>
</dbReference>
<evidence type="ECO:0000256" key="2">
    <source>
        <dbReference type="ARBA" id="ARBA00022679"/>
    </source>
</evidence>
<dbReference type="PANTHER" id="PTHR21337:SF0">
    <property type="entry name" value="PHOSPHO-2-DEHYDRO-3-DEOXYHEPTONATE ALDOLASE"/>
    <property type="match status" value="1"/>
</dbReference>
<reference evidence="6 7" key="1">
    <citation type="submission" date="2017-12" db="EMBL/GenBank/DDBJ databases">
        <title>Phylogenetic diversity of female urinary microbiome.</title>
        <authorList>
            <person name="Thomas-White K."/>
            <person name="Wolfe A.J."/>
        </authorList>
    </citation>
    <scope>NUCLEOTIDE SEQUENCE [LARGE SCALE GENOMIC DNA]</scope>
    <source>
        <strain evidence="6 7">UMB0250</strain>
    </source>
</reference>
<dbReference type="RefSeq" id="WP_101628665.1">
    <property type="nucleotide sequence ID" value="NZ_JBCOMK010000025.1"/>
</dbReference>
<dbReference type="GO" id="GO:0009423">
    <property type="term" value="P:chorismate biosynthetic process"/>
    <property type="evidence" value="ECO:0007669"/>
    <property type="project" value="UniProtKB-UniPathway"/>
</dbReference>
<dbReference type="SUPFAM" id="SSF51569">
    <property type="entry name" value="Aldolase"/>
    <property type="match status" value="1"/>
</dbReference>
<evidence type="ECO:0000256" key="1">
    <source>
        <dbReference type="ARBA" id="ARBA00008911"/>
    </source>
</evidence>
<comment type="caution">
    <text evidence="6">The sequence shown here is derived from an EMBL/GenBank/DDBJ whole genome shotgun (WGS) entry which is preliminary data.</text>
</comment>
<evidence type="ECO:0000256" key="5">
    <source>
        <dbReference type="SAM" id="MobiDB-lite"/>
    </source>
</evidence>
<feature type="binding site" evidence="3">
    <location>
        <position position="344"/>
    </location>
    <ligand>
        <name>phosphoenolpyruvate</name>
        <dbReference type="ChEBI" id="CHEBI:58702"/>
    </ligand>
</feature>
<feature type="binding site" evidence="3">
    <location>
        <position position="95"/>
    </location>
    <ligand>
        <name>Mn(2+)</name>
        <dbReference type="ChEBI" id="CHEBI:29035"/>
    </ligand>
</feature>
<comment type="pathway">
    <text evidence="4">Metabolic intermediate biosynthesis; chorismate biosynthesis; chorismate from D-erythrose 4-phosphate and phosphoenolpyruvate: step 1/7.</text>
</comment>
<feature type="binding site" evidence="3">
    <location>
        <position position="134"/>
    </location>
    <ligand>
        <name>phosphoenolpyruvate</name>
        <dbReference type="ChEBI" id="CHEBI:58702"/>
    </ligand>
</feature>
<feature type="binding site" evidence="3">
    <location>
        <position position="376"/>
    </location>
    <ligand>
        <name>Mn(2+)</name>
        <dbReference type="ChEBI" id="CHEBI:29035"/>
    </ligand>
</feature>
<sequence length="471" mass="52350">MNPGRGTPRFAQYPARRDPEDLVAPEAGMDAPWDSWRNREALQQPTYPDAQAVEDVTTALRCQPPLVFAGEVDDLRTWLGAAGRGEAFVLMGGDCAETFAESTADHLRLKIQTLLQMAVVLTYGASLPVVKIGRIAGQYAKPRSSDMETRDGVTLPSYRGDAVNSYEFTPEARIPDPDRLLQTYHHAASTLNLIRAFTKGGYADLRMVHHWNRGFTQNPAYARYESLAEEIHRAVQFMQAAGVDFDSLRDVDLYSSHEALLLEYESAMTRIDSRNGLPYDTSGHFLWAGERTRDLEGAHIELLARVRNPIGVKVGPTTTPDDLLGLMDRLNPEGEEGRLTFITRMGAGTILDNLPPLLNAAKTDGRPVTWITDPMHGNTIPSSTGYKTRCFETIMEEVKGFFDAHDEAGTVPGGIHVELTGDDVTEVIGGSEKLDDESLQKRYETLVDPRLNHQQSLEMAFQVAEYLRRDL</sequence>
<feature type="binding site" evidence="3">
    <location>
        <position position="448"/>
    </location>
    <ligand>
        <name>Mn(2+)</name>
        <dbReference type="ChEBI" id="CHEBI:29035"/>
    </ligand>
</feature>
<dbReference type="NCBIfam" id="TIGR01358">
    <property type="entry name" value="DAHP_synth_II"/>
    <property type="match status" value="1"/>
</dbReference>
<feature type="binding site" evidence="3">
    <location>
        <begin position="290"/>
        <end position="291"/>
    </location>
    <ligand>
        <name>phosphoenolpyruvate</name>
        <dbReference type="ChEBI" id="CHEBI:58702"/>
    </ligand>
</feature>
<dbReference type="AlphaFoldDB" id="A0A2I1I3H8"/>
<keyword evidence="3" id="KW-0464">Manganese</keyword>
<name>A0A2I1I3H8_9ACTO</name>
<evidence type="ECO:0000313" key="7">
    <source>
        <dbReference type="Proteomes" id="UP000234545"/>
    </source>
</evidence>
<dbReference type="GO" id="GO:0008652">
    <property type="term" value="P:amino acid biosynthetic process"/>
    <property type="evidence" value="ECO:0007669"/>
    <property type="project" value="UniProtKB-KW"/>
</dbReference>
<keyword evidence="2 4" id="KW-0808">Transferase</keyword>
<dbReference type="Proteomes" id="UP000234545">
    <property type="component" value="Unassembled WGS sequence"/>
</dbReference>